<keyword evidence="12" id="KW-1185">Reference proteome</keyword>
<keyword evidence="5 9" id="KW-0547">Nucleotide-binding</keyword>
<dbReference type="OrthoDB" id="9771859at2"/>
<evidence type="ECO:0000256" key="10">
    <source>
        <dbReference type="RuleBase" id="RU003835"/>
    </source>
</evidence>
<dbReference type="PROSITE" id="PS01076">
    <property type="entry name" value="ACETATE_KINASE_2"/>
    <property type="match status" value="1"/>
</dbReference>
<dbReference type="InterPro" id="IPR043129">
    <property type="entry name" value="ATPase_NBD"/>
</dbReference>
<proteinExistence type="inferred from homology"/>
<dbReference type="Proteomes" id="UP000029669">
    <property type="component" value="Chromosome"/>
</dbReference>
<dbReference type="PRINTS" id="PR00471">
    <property type="entry name" value="ACETATEKNASE"/>
</dbReference>
<dbReference type="GO" id="GO:0008776">
    <property type="term" value="F:acetate kinase activity"/>
    <property type="evidence" value="ECO:0007669"/>
    <property type="project" value="TreeGrafter"/>
</dbReference>
<dbReference type="EMBL" id="CP009170">
    <property type="protein sequence ID" value="AIS53078.1"/>
    <property type="molecule type" value="Genomic_DNA"/>
</dbReference>
<dbReference type="PANTHER" id="PTHR21060">
    <property type="entry name" value="ACETATE KINASE"/>
    <property type="match status" value="1"/>
</dbReference>
<gene>
    <name evidence="11" type="primary">buk1</name>
    <name evidence="9" type="synonym">buk</name>
    <name evidence="11" type="ORF">TKV_c19310</name>
</gene>
<evidence type="ECO:0000256" key="7">
    <source>
        <dbReference type="ARBA" id="ARBA00022840"/>
    </source>
</evidence>
<evidence type="ECO:0000256" key="3">
    <source>
        <dbReference type="ARBA" id="ARBA00022490"/>
    </source>
</evidence>
<dbReference type="GO" id="GO:0006083">
    <property type="term" value="P:acetate metabolic process"/>
    <property type="evidence" value="ECO:0007669"/>
    <property type="project" value="TreeGrafter"/>
</dbReference>
<dbReference type="EC" id="2.7.2.7" evidence="9"/>
<protein>
    <recommendedName>
        <fullName evidence="9">Probable butyrate kinase</fullName>
        <shortName evidence="9">BK</shortName>
        <ecNumber evidence="9">2.7.2.7</ecNumber>
    </recommendedName>
    <alternativeName>
        <fullName evidence="9">Branched-chain carboxylic acid kinase</fullName>
    </alternativeName>
</protein>
<comment type="similarity">
    <text evidence="2 9 10">Belongs to the acetokinase family.</text>
</comment>
<dbReference type="Pfam" id="PF00871">
    <property type="entry name" value="Acetate_kinase"/>
    <property type="match status" value="1"/>
</dbReference>
<dbReference type="InterPro" id="IPR011245">
    <property type="entry name" value="Butyrate_kin"/>
</dbReference>
<name>A0A097ATE1_THEKI</name>
<dbReference type="CDD" id="cd24011">
    <property type="entry name" value="ASKHA_NBD_BK"/>
    <property type="match status" value="1"/>
</dbReference>
<dbReference type="InterPro" id="IPR000890">
    <property type="entry name" value="Aliphatic_acid_kin_short-chain"/>
</dbReference>
<evidence type="ECO:0000313" key="12">
    <source>
        <dbReference type="Proteomes" id="UP000029669"/>
    </source>
</evidence>
<dbReference type="KEGG" id="tki:TKV_c19310"/>
<evidence type="ECO:0000256" key="4">
    <source>
        <dbReference type="ARBA" id="ARBA00022679"/>
    </source>
</evidence>
<comment type="subcellular location">
    <subcellularLocation>
        <location evidence="1 9">Cytoplasm</location>
    </subcellularLocation>
</comment>
<evidence type="ECO:0000256" key="8">
    <source>
        <dbReference type="ARBA" id="ARBA00048596"/>
    </source>
</evidence>
<dbReference type="HOGENOM" id="CLU_048716_0_0_9"/>
<dbReference type="SUPFAM" id="SSF53067">
    <property type="entry name" value="Actin-like ATPase domain"/>
    <property type="match status" value="2"/>
</dbReference>
<sequence length="355" mass="38980">MFLILVINPGSTSTKVAVFRDKESVFTETLRHSTEELSKYKSIIDQFEFRTQAILNMLKEKGISLSEIDAIVGRGGLLKPIESGTYIVNEKMLEDLKKAERGEHASNLGGIIAYTLAKEHNIPAYIVDPVVVDELEDIARITGMPEIEKSSIFHALNQKAIARRLAADLNKKYEEVNLIIAHLGGGISIGAHKHGRVVDVNDALNGEGPFSPERAGGLPVLDLVKLCYSGKYTYQEMKKKLIGQGGIVAHLGTNDVREVYKKIEEGDKKAELVLEAMAYQTAKEIGAMAVVLKGHVDAVGITGGIAYNEDFVKRISERVKFIAPVYVYPGEDEMLALAQGAYRVLSGEEKAKMYS</sequence>
<evidence type="ECO:0000256" key="9">
    <source>
        <dbReference type="HAMAP-Rule" id="MF_00542"/>
    </source>
</evidence>
<evidence type="ECO:0000256" key="6">
    <source>
        <dbReference type="ARBA" id="ARBA00022777"/>
    </source>
</evidence>
<keyword evidence="4 9" id="KW-0808">Transferase</keyword>
<evidence type="ECO:0000256" key="2">
    <source>
        <dbReference type="ARBA" id="ARBA00008748"/>
    </source>
</evidence>
<dbReference type="NCBIfam" id="TIGR02707">
    <property type="entry name" value="butyr_kinase"/>
    <property type="match status" value="1"/>
</dbReference>
<dbReference type="InterPro" id="IPR023865">
    <property type="entry name" value="Aliphatic_acid_kinase_CS"/>
</dbReference>
<keyword evidence="3 9" id="KW-0963">Cytoplasm</keyword>
<dbReference type="Gene3D" id="3.30.420.40">
    <property type="match status" value="2"/>
</dbReference>
<comment type="catalytic activity">
    <reaction evidence="8 9">
        <text>butanoate + ATP = butanoyl phosphate + ADP</text>
        <dbReference type="Rhea" id="RHEA:13585"/>
        <dbReference type="ChEBI" id="CHEBI:17968"/>
        <dbReference type="ChEBI" id="CHEBI:30616"/>
        <dbReference type="ChEBI" id="CHEBI:58079"/>
        <dbReference type="ChEBI" id="CHEBI:456216"/>
        <dbReference type="EC" id="2.7.2.7"/>
    </reaction>
</comment>
<dbReference type="PROSITE" id="PS01075">
    <property type="entry name" value="ACETATE_KINASE_1"/>
    <property type="match status" value="1"/>
</dbReference>
<dbReference type="NCBIfam" id="NF002834">
    <property type="entry name" value="PRK03011.1-5"/>
    <property type="match status" value="1"/>
</dbReference>
<dbReference type="AlphaFoldDB" id="A0A097ATE1"/>
<dbReference type="GO" id="GO:0005524">
    <property type="term" value="F:ATP binding"/>
    <property type="evidence" value="ECO:0007669"/>
    <property type="project" value="UniProtKB-KW"/>
</dbReference>
<organism evidence="11 12">
    <name type="scientific">Thermoanaerobacter kivui</name>
    <name type="common">Acetogenium kivui</name>
    <dbReference type="NCBI Taxonomy" id="2325"/>
    <lineage>
        <taxon>Bacteria</taxon>
        <taxon>Bacillati</taxon>
        <taxon>Bacillota</taxon>
        <taxon>Clostridia</taxon>
        <taxon>Thermoanaerobacterales</taxon>
        <taxon>Thermoanaerobacteraceae</taxon>
        <taxon>Thermoanaerobacter</taxon>
    </lineage>
</organism>
<evidence type="ECO:0000256" key="1">
    <source>
        <dbReference type="ARBA" id="ARBA00004496"/>
    </source>
</evidence>
<evidence type="ECO:0000256" key="5">
    <source>
        <dbReference type="ARBA" id="ARBA00022741"/>
    </source>
</evidence>
<dbReference type="HAMAP" id="MF_00542">
    <property type="entry name" value="Butyrate_kinase"/>
    <property type="match status" value="1"/>
</dbReference>
<evidence type="ECO:0000313" key="11">
    <source>
        <dbReference type="EMBL" id="AIS53078.1"/>
    </source>
</evidence>
<accession>A0A097ATE1</accession>
<dbReference type="PIRSF" id="PIRSF036458">
    <property type="entry name" value="Butyrate_kin"/>
    <property type="match status" value="1"/>
</dbReference>
<dbReference type="eggNOG" id="COG3426">
    <property type="taxonomic scope" value="Bacteria"/>
</dbReference>
<dbReference type="PANTHER" id="PTHR21060:SF3">
    <property type="entry name" value="BUTYRATE KINASE 2-RELATED"/>
    <property type="match status" value="1"/>
</dbReference>
<dbReference type="GO" id="GO:0005737">
    <property type="term" value="C:cytoplasm"/>
    <property type="evidence" value="ECO:0007669"/>
    <property type="project" value="UniProtKB-SubCell"/>
</dbReference>
<dbReference type="STRING" id="2325.TKV_c19310"/>
<dbReference type="GO" id="GO:0047761">
    <property type="term" value="F:butyrate kinase activity"/>
    <property type="evidence" value="ECO:0007669"/>
    <property type="project" value="UniProtKB-UniRule"/>
</dbReference>
<keyword evidence="6 9" id="KW-0418">Kinase</keyword>
<keyword evidence="7 9" id="KW-0067">ATP-binding</keyword>
<reference evidence="12" key="1">
    <citation type="journal article" date="2015" name="Genome Announc.">
        <title>Whole-Genome Sequences of 80 Environmental and Clinical Isolates of Burkholderia pseudomallei.</title>
        <authorList>
            <person name="Johnson S.L."/>
            <person name="Baker A.L."/>
            <person name="Chain P.S."/>
            <person name="Currie B.J."/>
            <person name="Daligault H.E."/>
            <person name="Davenport K.W."/>
            <person name="Davis C.B."/>
            <person name="Inglis T.J."/>
            <person name="Kaestli M."/>
            <person name="Koren S."/>
            <person name="Mayo M."/>
            <person name="Merritt A.J."/>
            <person name="Price E.P."/>
            <person name="Sarovich D.S."/>
            <person name="Warner J."/>
            <person name="Rosovitz M.J."/>
        </authorList>
    </citation>
    <scope>NUCLEOTIDE SEQUENCE [LARGE SCALE GENOMIC DNA]</scope>
    <source>
        <strain evidence="12">DSM 2030</strain>
    </source>
</reference>